<reference evidence="1 2" key="1">
    <citation type="journal article" date="2018" name="Nat. Ecol. Evol.">
        <title>Pezizomycetes genomes reveal the molecular basis of ectomycorrhizal truffle lifestyle.</title>
        <authorList>
            <person name="Murat C."/>
            <person name="Payen T."/>
            <person name="Noel B."/>
            <person name="Kuo A."/>
            <person name="Morin E."/>
            <person name="Chen J."/>
            <person name="Kohler A."/>
            <person name="Krizsan K."/>
            <person name="Balestrini R."/>
            <person name="Da Silva C."/>
            <person name="Montanini B."/>
            <person name="Hainaut M."/>
            <person name="Levati E."/>
            <person name="Barry K.W."/>
            <person name="Belfiori B."/>
            <person name="Cichocki N."/>
            <person name="Clum A."/>
            <person name="Dockter R.B."/>
            <person name="Fauchery L."/>
            <person name="Guy J."/>
            <person name="Iotti M."/>
            <person name="Le Tacon F."/>
            <person name="Lindquist E.A."/>
            <person name="Lipzen A."/>
            <person name="Malagnac F."/>
            <person name="Mello A."/>
            <person name="Molinier V."/>
            <person name="Miyauchi S."/>
            <person name="Poulain J."/>
            <person name="Riccioni C."/>
            <person name="Rubini A."/>
            <person name="Sitrit Y."/>
            <person name="Splivallo R."/>
            <person name="Traeger S."/>
            <person name="Wang M."/>
            <person name="Zifcakova L."/>
            <person name="Wipf D."/>
            <person name="Zambonelli A."/>
            <person name="Paolocci F."/>
            <person name="Nowrousian M."/>
            <person name="Ottonello S."/>
            <person name="Baldrian P."/>
            <person name="Spatafora J.W."/>
            <person name="Henrissat B."/>
            <person name="Nagy L.G."/>
            <person name="Aury J.M."/>
            <person name="Wincker P."/>
            <person name="Grigoriev I.V."/>
            <person name="Bonfante P."/>
            <person name="Martin F.M."/>
        </authorList>
    </citation>
    <scope>NUCLEOTIDE SEQUENCE [LARGE SCALE GENOMIC DNA]</scope>
    <source>
        <strain evidence="1 2">120613-1</strain>
    </source>
</reference>
<evidence type="ECO:0000313" key="1">
    <source>
        <dbReference type="EMBL" id="RPA96258.1"/>
    </source>
</evidence>
<gene>
    <name evidence="1" type="ORF">L873DRAFT_1695017</name>
</gene>
<evidence type="ECO:0000313" key="2">
    <source>
        <dbReference type="Proteomes" id="UP000276215"/>
    </source>
</evidence>
<dbReference type="AlphaFoldDB" id="A0A3N4JGZ6"/>
<organism evidence="1 2">
    <name type="scientific">Choiromyces venosus 120613-1</name>
    <dbReference type="NCBI Taxonomy" id="1336337"/>
    <lineage>
        <taxon>Eukaryota</taxon>
        <taxon>Fungi</taxon>
        <taxon>Dikarya</taxon>
        <taxon>Ascomycota</taxon>
        <taxon>Pezizomycotina</taxon>
        <taxon>Pezizomycetes</taxon>
        <taxon>Pezizales</taxon>
        <taxon>Tuberaceae</taxon>
        <taxon>Choiromyces</taxon>
    </lineage>
</organism>
<proteinExistence type="predicted"/>
<dbReference type="EMBL" id="ML120416">
    <property type="protein sequence ID" value="RPA96258.1"/>
    <property type="molecule type" value="Genomic_DNA"/>
</dbReference>
<name>A0A3N4JGZ6_9PEZI</name>
<sequence length="53" mass="6056">GTQEFITVIEAIYADGTWLQPMIILKAEEFIAEWFQKVKGVLEDILFSQSHNG</sequence>
<dbReference type="OrthoDB" id="2917041at2759"/>
<protein>
    <submittedName>
        <fullName evidence="1">Uncharacterized protein</fullName>
    </submittedName>
</protein>
<dbReference type="Proteomes" id="UP000276215">
    <property type="component" value="Unassembled WGS sequence"/>
</dbReference>
<accession>A0A3N4JGZ6</accession>
<keyword evidence="2" id="KW-1185">Reference proteome</keyword>
<feature type="non-terminal residue" evidence="1">
    <location>
        <position position="1"/>
    </location>
</feature>